<comment type="similarity">
    <text evidence="1">Belongs to the protease inhibitor I13 (potato type I serine protease inhibitor) family.</text>
</comment>
<dbReference type="Gramene" id="TraesCAD_scaffold_055225_01G000100.1">
    <property type="protein sequence ID" value="TraesCAD_scaffold_055225_01G000100.1"/>
    <property type="gene ID" value="TraesCAD_scaffold_055225_01G000100"/>
</dbReference>
<dbReference type="Proteomes" id="UP000019116">
    <property type="component" value="Chromosome 7A"/>
</dbReference>
<dbReference type="Gramene" id="TraesARI5B03G02918590.1">
    <property type="protein sequence ID" value="TraesARI5B03G02918590.1"/>
    <property type="gene ID" value="TraesARI5B03G02918590"/>
</dbReference>
<dbReference type="Gramene" id="TraesSYM7A03G03833980.1">
    <property type="protein sequence ID" value="TraesSYM7A03G03833980.1"/>
    <property type="gene ID" value="TraesSYM7A03G03833980"/>
</dbReference>
<dbReference type="Gramene" id="TraesSTA7A03G03878210.1">
    <property type="protein sequence ID" value="TraesSTA7A03G03878210.1"/>
    <property type="gene ID" value="TraesSTA7A03G03878210"/>
</dbReference>
<evidence type="ECO:0000256" key="2">
    <source>
        <dbReference type="ARBA" id="ARBA00022690"/>
    </source>
</evidence>
<dbReference type="OMA" id="RVWIFIE"/>
<keyword evidence="5" id="KW-1185">Reference proteome</keyword>
<reference evidence="4" key="2">
    <citation type="submission" date="2018-10" db="UniProtKB">
        <authorList>
            <consortium name="EnsemblPlants"/>
        </authorList>
    </citation>
    <scope>IDENTIFICATION</scope>
</reference>
<protein>
    <submittedName>
        <fullName evidence="4">Uncharacterized protein</fullName>
    </submittedName>
</protein>
<organism evidence="4">
    <name type="scientific">Triticum aestivum</name>
    <name type="common">Wheat</name>
    <dbReference type="NCBI Taxonomy" id="4565"/>
    <lineage>
        <taxon>Eukaryota</taxon>
        <taxon>Viridiplantae</taxon>
        <taxon>Streptophyta</taxon>
        <taxon>Embryophyta</taxon>
        <taxon>Tracheophyta</taxon>
        <taxon>Spermatophyta</taxon>
        <taxon>Magnoliopsida</taxon>
        <taxon>Liliopsida</taxon>
        <taxon>Poales</taxon>
        <taxon>Poaceae</taxon>
        <taxon>BOP clade</taxon>
        <taxon>Pooideae</taxon>
        <taxon>Triticodae</taxon>
        <taxon>Triticeae</taxon>
        <taxon>Triticinae</taxon>
        <taxon>Triticum</taxon>
    </lineage>
</organism>
<dbReference type="Gramene" id="TraesNOR7A03G03925720.1">
    <property type="protein sequence ID" value="TraesNOR7A03G03925720.1"/>
    <property type="gene ID" value="TraesNOR7A03G03925720"/>
</dbReference>
<dbReference type="Gramene" id="TraesSTA7B03G04092870.1">
    <property type="protein sequence ID" value="TraesSTA7B03G04092870.1"/>
    <property type="gene ID" value="TraesSTA7B03G04092870"/>
</dbReference>
<evidence type="ECO:0000256" key="3">
    <source>
        <dbReference type="ARBA" id="ARBA00022900"/>
    </source>
</evidence>
<dbReference type="Gramene" id="TraesCLE_scaffold_018124_01G000400.1">
    <property type="protein sequence ID" value="TraesCLE_scaffold_018124_01G000400.1"/>
    <property type="gene ID" value="TraesCLE_scaffold_018124_01G000400"/>
</dbReference>
<dbReference type="SMR" id="A0A1D6BXV0"/>
<dbReference type="Gramene" id="TraesCS7B03G0341400.1">
    <property type="protein sequence ID" value="TraesCS7B03G0341400.1.CDS"/>
    <property type="gene ID" value="TraesCS7B03G0341400"/>
</dbReference>
<dbReference type="Gramene" id="TraesJUL7B03G04134940.1">
    <property type="protein sequence ID" value="TraesJUL7B03G04134940.1"/>
    <property type="gene ID" value="TraesJUL7B03G04134940"/>
</dbReference>
<dbReference type="InterPro" id="IPR000864">
    <property type="entry name" value="Prot_inh_pot1"/>
</dbReference>
<dbReference type="Gramene" id="TraesRN7D0100522000.1">
    <property type="protein sequence ID" value="TraesRN7D0100522000.1"/>
    <property type="gene ID" value="TraesRN7D0100522000"/>
</dbReference>
<dbReference type="Gramene" id="TraesPARA_EIv1.0_2278500.1">
    <property type="protein sequence ID" value="TraesPARA_EIv1.0_2278500.1.CDS"/>
    <property type="gene ID" value="TraesPARA_EIv1.0_2278500"/>
</dbReference>
<dbReference type="Gramene" id="TraesCS7A03G0529000.1">
    <property type="protein sequence ID" value="TraesCS7A03G0529000.1.CDS"/>
    <property type="gene ID" value="TraesCS7A03G0529000"/>
</dbReference>
<dbReference type="Gramene" id="TraesRN7B0100335500.1">
    <property type="protein sequence ID" value="TraesRN7B0100335500.1"/>
    <property type="gene ID" value="TraesRN7B0100335500"/>
</dbReference>
<dbReference type="Gramene" id="TraesWEE_scaffold_129133_01G000100.1">
    <property type="protein sequence ID" value="TraesWEE_scaffold_129133_01G000100.1"/>
    <property type="gene ID" value="TraesWEE_scaffold_129133_01G000100"/>
</dbReference>
<dbReference type="Gramene" id="TraesRN7A0100501000.1">
    <property type="protein sequence ID" value="TraesRN7A0100501000.1"/>
    <property type="gene ID" value="TraesRN7A0100501000"/>
</dbReference>
<dbReference type="STRING" id="4565.A0A1D6BXV0"/>
<dbReference type="Gramene" id="TraesCLE_scaffold_013556_01G000500.1">
    <property type="protein sequence ID" value="TraesCLE_scaffold_013556_01G000500.1"/>
    <property type="gene ID" value="TraesCLE_scaffold_013556_01G000500"/>
</dbReference>
<dbReference type="Gramene" id="TraesMAC7A03G03883790.1">
    <property type="protein sequence ID" value="TraesMAC7A03G03883790.1"/>
    <property type="gene ID" value="TraesMAC7A03G03883790"/>
</dbReference>
<dbReference type="Gramene" id="TraesLAC7A03G03835610.1">
    <property type="protein sequence ID" value="TraesLAC7A03G03835610.1"/>
    <property type="gene ID" value="TraesLAC7A03G03835610"/>
</dbReference>
<dbReference type="Gene3D" id="3.30.10.10">
    <property type="entry name" value="Trypsin Inhibitor V, subunit A"/>
    <property type="match status" value="1"/>
</dbReference>
<dbReference type="PANTHER" id="PTHR33091">
    <property type="entry name" value="PROTEIN, PUTATIVE, EXPRESSED-RELATED"/>
    <property type="match status" value="1"/>
</dbReference>
<dbReference type="EnsemblPlants" id="TraesCS7B02G191900.1">
    <property type="protein sequence ID" value="TraesCS7B02G191900.1"/>
    <property type="gene ID" value="TraesCS7B02G191900"/>
</dbReference>
<dbReference type="Gramene" id="TraesCAD_scaffold_065345_01G000500.1">
    <property type="protein sequence ID" value="TraesCAD_scaffold_065345_01G000500.1"/>
    <property type="gene ID" value="TraesCAD_scaffold_065345_01G000500"/>
</dbReference>
<dbReference type="Gramene" id="TraesWEE_scaffold_068598_01G000200.1">
    <property type="protein sequence ID" value="TraesWEE_scaffold_068598_01G000200.1"/>
    <property type="gene ID" value="TraesWEE_scaffold_068598_01G000200"/>
</dbReference>
<dbReference type="Gramene" id="TraesCS7A02G227600.1">
    <property type="protein sequence ID" value="TraesCS7A02G227600.1"/>
    <property type="gene ID" value="TraesCS7A02G227600"/>
</dbReference>
<evidence type="ECO:0000256" key="1">
    <source>
        <dbReference type="ARBA" id="ARBA00008210"/>
    </source>
</evidence>
<reference evidence="4" key="1">
    <citation type="submission" date="2018-08" db="EMBL/GenBank/DDBJ databases">
        <authorList>
            <person name="Rossello M."/>
        </authorList>
    </citation>
    <scope>NUCLEOTIDE SEQUENCE [LARGE SCALE GENOMIC DNA]</scope>
    <source>
        <strain evidence="4">cv. Chinese Spring</strain>
    </source>
</reference>
<dbReference type="Gramene" id="TraesJAG7B03G04079680.1">
    <property type="protein sequence ID" value="TraesJAG7B03G04079680.1"/>
    <property type="gene ID" value="TraesJAG7B03G04079680"/>
</dbReference>
<keyword evidence="3" id="KW-0722">Serine protease inhibitor</keyword>
<sequence length="89" mass="9692">MAYHVERTCSSPVTGQCPGKLIWPELLGRKGKEAKDVIEKERPSTDAIYVPQDAVVTGDYCCNRVRIFVAATPNGDYANAKVIAVPRVG</sequence>
<dbReference type="Gramene" id="TraesMAC7B03G04091860.1">
    <property type="protein sequence ID" value="TraesMAC7B03G04091860.1"/>
    <property type="gene ID" value="TraesMAC7B03G04091860"/>
</dbReference>
<dbReference type="Pfam" id="PF00280">
    <property type="entry name" value="potato_inhibit"/>
    <property type="match status" value="1"/>
</dbReference>
<dbReference type="GO" id="GO:0004867">
    <property type="term" value="F:serine-type endopeptidase inhibitor activity"/>
    <property type="evidence" value="ECO:0007669"/>
    <property type="project" value="UniProtKB-KW"/>
</dbReference>
<proteinExistence type="inferred from homology"/>
<evidence type="ECO:0000313" key="4">
    <source>
        <dbReference type="EnsemblPlants" id="TraesCS7B02G191900.1"/>
    </source>
</evidence>
<dbReference type="Gramene" id="TraesNOR7B03G04142430.1">
    <property type="protein sequence ID" value="TraesNOR7B03G04142430.1"/>
    <property type="gene ID" value="TraesNOR7B03G04142430"/>
</dbReference>
<dbReference type="Gramene" id="TraesLAC7B03G04048310.1">
    <property type="protein sequence ID" value="TraesLAC7B03G04048310.1"/>
    <property type="gene ID" value="TraesLAC7B03G04048310"/>
</dbReference>
<dbReference type="Gramene" id="TraesCAD_scaffold_001471_01G000100.1">
    <property type="protein sequence ID" value="TraesCAD_scaffold_001471_01G000100.1"/>
    <property type="gene ID" value="TraesCAD_scaffold_001471_01G000100"/>
</dbReference>
<dbReference type="Gramene" id="TraesPARA_EIv1.0_2399230.1">
    <property type="protein sequence ID" value="TraesPARA_EIv1.0_2399230.1.CDS"/>
    <property type="gene ID" value="TraesPARA_EIv1.0_2399230"/>
</dbReference>
<evidence type="ECO:0000313" key="5">
    <source>
        <dbReference type="Proteomes" id="UP000019116"/>
    </source>
</evidence>
<dbReference type="Gramene" id="TraesROB_scaffold_050576_01G000100.1">
    <property type="protein sequence ID" value="TraesROB_scaffold_050576_01G000100.1"/>
    <property type="gene ID" value="TraesROB_scaffold_050576_01G000100"/>
</dbReference>
<dbReference type="PROSITE" id="PS00285">
    <property type="entry name" value="POTATO_INHIBITOR"/>
    <property type="match status" value="1"/>
</dbReference>
<dbReference type="EnsemblPlants" id="TraesCS7A02G227600.1">
    <property type="protein sequence ID" value="TraesCS7A02G227600.1"/>
    <property type="gene ID" value="TraesCS7A02G227600"/>
</dbReference>
<dbReference type="Gramene" id="TraesJAG7A03G03864840.1">
    <property type="protein sequence ID" value="TraesJAG7A03G03864840.1"/>
    <property type="gene ID" value="TraesJAG7A03G03864840"/>
</dbReference>
<dbReference type="PRINTS" id="PR00292">
    <property type="entry name" value="POTATOINHBTR"/>
</dbReference>
<dbReference type="Gramene" id="TraesROB_scaffold_001738_01G000100.1">
    <property type="protein sequence ID" value="TraesROB_scaffold_001738_01G000100.1"/>
    <property type="gene ID" value="TraesROB_scaffold_001738_01G000100"/>
</dbReference>
<dbReference type="Gramene" id="TraesLDM7A03G03887370.1">
    <property type="protein sequence ID" value="TraesLDM7A03G03887370.1"/>
    <property type="gene ID" value="TraesLDM7A03G03887370"/>
</dbReference>
<accession>A0A1D6BXV0</accession>
<dbReference type="Gramene" id="TraesARI7A03G03854340.1">
    <property type="protein sequence ID" value="TraesARI7A03G03854340.1"/>
    <property type="gene ID" value="TraesARI7A03G03854340"/>
</dbReference>
<dbReference type="Gramene" id="TraesCS7B02G191900.1">
    <property type="protein sequence ID" value="TraesCS7B02G191900.1"/>
    <property type="gene ID" value="TraesCS7B02G191900"/>
</dbReference>
<dbReference type="PANTHER" id="PTHR33091:SF50">
    <property type="entry name" value="OS06G0319900 PROTEIN"/>
    <property type="match status" value="1"/>
</dbReference>
<dbReference type="OrthoDB" id="10013825at2759"/>
<dbReference type="Gramene" id="TraesJUL7A03G03918280.1">
    <property type="protein sequence ID" value="TraesJUL7A03G03918280.1"/>
    <property type="gene ID" value="TraesJUL7A03G03918280"/>
</dbReference>
<dbReference type="Proteomes" id="UP000019116">
    <property type="component" value="Chromosome 7B"/>
</dbReference>
<dbReference type="Gramene" id="TraesLDM7B03G04100450.1">
    <property type="protein sequence ID" value="TraesLDM7B03G04100450.1"/>
    <property type="gene ID" value="TraesLDM7B03G04100450"/>
</dbReference>
<dbReference type="AlphaFoldDB" id="A0A1D6BXV0"/>
<dbReference type="SUPFAM" id="SSF54654">
    <property type="entry name" value="CI-2 family of serine protease inhibitors"/>
    <property type="match status" value="1"/>
</dbReference>
<name>A0A1D6BXV0_WHEAT</name>
<dbReference type="Gramene" id="TraesCLE_scaffold_070404_01G000100.1">
    <property type="protein sequence ID" value="TraesCLE_scaffold_070404_01G000100.1"/>
    <property type="gene ID" value="TraesCLE_scaffold_070404_01G000100"/>
</dbReference>
<dbReference type="Gramene" id="TraesROB_scaffold_104723_01G000100.1">
    <property type="protein sequence ID" value="TraesROB_scaffold_104723_01G000100.1"/>
    <property type="gene ID" value="TraesROB_scaffold_104723_01G000100"/>
</dbReference>
<dbReference type="Gramene" id="TraesSYM5B03G02905020.1">
    <property type="protein sequence ID" value="TraesSYM5B03G02905020.1"/>
    <property type="gene ID" value="TraesSYM5B03G02905020"/>
</dbReference>
<dbReference type="Gramene" id="TraesWEE_scaffold_020434_01G000400.1">
    <property type="protein sequence ID" value="TraesWEE_scaffold_020434_01G000400.1"/>
    <property type="gene ID" value="TraesWEE_scaffold_020434_01G000400"/>
</dbReference>
<keyword evidence="2" id="KW-0646">Protease inhibitor</keyword>
<dbReference type="GO" id="GO:0009611">
    <property type="term" value="P:response to wounding"/>
    <property type="evidence" value="ECO:0007669"/>
    <property type="project" value="InterPro"/>
</dbReference>
<dbReference type="InterPro" id="IPR036354">
    <property type="entry name" value="Prot_inh_pot1_sf"/>
</dbReference>